<dbReference type="OrthoDB" id="1524800at2759"/>
<gene>
    <name evidence="2" type="ORF">IFM89_027765</name>
</gene>
<evidence type="ECO:0000259" key="1">
    <source>
        <dbReference type="Pfam" id="PF14111"/>
    </source>
</evidence>
<dbReference type="Pfam" id="PF14111">
    <property type="entry name" value="DUF4283"/>
    <property type="match status" value="1"/>
</dbReference>
<keyword evidence="3" id="KW-1185">Reference proteome</keyword>
<name>A0A835LXI2_9MAGN</name>
<comment type="caution">
    <text evidence="2">The sequence shown here is derived from an EMBL/GenBank/DDBJ whole genome shotgun (WGS) entry which is preliminary data.</text>
</comment>
<proteinExistence type="predicted"/>
<evidence type="ECO:0000313" key="3">
    <source>
        <dbReference type="Proteomes" id="UP000631114"/>
    </source>
</evidence>
<dbReference type="AlphaFoldDB" id="A0A835LXI2"/>
<dbReference type="InterPro" id="IPR025558">
    <property type="entry name" value="DUF4283"/>
</dbReference>
<reference evidence="2 3" key="1">
    <citation type="submission" date="2020-10" db="EMBL/GenBank/DDBJ databases">
        <title>The Coptis chinensis genome and diversification of protoberbering-type alkaloids.</title>
        <authorList>
            <person name="Wang B."/>
            <person name="Shu S."/>
            <person name="Song C."/>
            <person name="Liu Y."/>
        </authorList>
    </citation>
    <scope>NUCLEOTIDE SEQUENCE [LARGE SCALE GENOMIC DNA]</scope>
    <source>
        <strain evidence="2">HL-2020</strain>
        <tissue evidence="2">Leaf</tissue>
    </source>
</reference>
<feature type="domain" description="DUF4283" evidence="1">
    <location>
        <begin position="53"/>
        <end position="122"/>
    </location>
</feature>
<organism evidence="2 3">
    <name type="scientific">Coptis chinensis</name>
    <dbReference type="NCBI Taxonomy" id="261450"/>
    <lineage>
        <taxon>Eukaryota</taxon>
        <taxon>Viridiplantae</taxon>
        <taxon>Streptophyta</taxon>
        <taxon>Embryophyta</taxon>
        <taxon>Tracheophyta</taxon>
        <taxon>Spermatophyta</taxon>
        <taxon>Magnoliopsida</taxon>
        <taxon>Ranunculales</taxon>
        <taxon>Ranunculaceae</taxon>
        <taxon>Coptidoideae</taxon>
        <taxon>Coptis</taxon>
    </lineage>
</organism>
<evidence type="ECO:0000313" key="2">
    <source>
        <dbReference type="EMBL" id="KAF9611215.1"/>
    </source>
</evidence>
<dbReference type="Proteomes" id="UP000631114">
    <property type="component" value="Unassembled WGS sequence"/>
</dbReference>
<protein>
    <recommendedName>
        <fullName evidence="1">DUF4283 domain-containing protein</fullName>
    </recommendedName>
</protein>
<dbReference type="EMBL" id="JADFTS010000004">
    <property type="protein sequence ID" value="KAF9611215.1"/>
    <property type="molecule type" value="Genomic_DNA"/>
</dbReference>
<accession>A0A835LXI2</accession>
<sequence>MPGIPTTQPFSWSLLFSNPRVASQETRLEQFEINEVDGISDVPLDLIMRGETVWRDYLVGFFLKQRLAFPYVKSVLQQKWKTRGSFEMSADQELFYFKFVSDEEQQAVLDEGPMFMGGRYLVIGP</sequence>